<dbReference type="KEGG" id="mds:MDIS_02650"/>
<sequence length="67" mass="8042">MNTPIISIEFFCNFVTKINHIEGQNFENVTIAFSYKSTNFIWNNLFIQIFKNKMLEKINKSQNQNHR</sequence>
<organism evidence="1 2">
    <name type="scientific">Mesomycoplasma dispar</name>
    <dbReference type="NCBI Taxonomy" id="86660"/>
    <lineage>
        <taxon>Bacteria</taxon>
        <taxon>Bacillati</taxon>
        <taxon>Mycoplasmatota</taxon>
        <taxon>Mycoplasmoidales</taxon>
        <taxon>Metamycoplasmataceae</taxon>
        <taxon>Mesomycoplasma</taxon>
    </lineage>
</organism>
<gene>
    <name evidence="1" type="ORF">NCTC10125_00503</name>
</gene>
<dbReference type="Proteomes" id="UP000289629">
    <property type="component" value="Chromosome"/>
</dbReference>
<evidence type="ECO:0000313" key="2">
    <source>
        <dbReference type="Proteomes" id="UP000289629"/>
    </source>
</evidence>
<accession>A0AAJ5TCY7</accession>
<proteinExistence type="predicted"/>
<evidence type="ECO:0000313" key="1">
    <source>
        <dbReference type="EMBL" id="VEU62031.1"/>
    </source>
</evidence>
<dbReference type="EMBL" id="LR214971">
    <property type="protein sequence ID" value="VEU62031.1"/>
    <property type="molecule type" value="Genomic_DNA"/>
</dbReference>
<protein>
    <submittedName>
        <fullName evidence="1">Uncharacterized protein</fullName>
    </submittedName>
</protein>
<reference evidence="1 2" key="1">
    <citation type="submission" date="2019-01" db="EMBL/GenBank/DDBJ databases">
        <authorList>
            <consortium name="Pathogen Informatics"/>
        </authorList>
    </citation>
    <scope>NUCLEOTIDE SEQUENCE [LARGE SCALE GENOMIC DNA]</scope>
    <source>
        <strain evidence="1 2">NCTC10125</strain>
    </source>
</reference>
<dbReference type="AlphaFoldDB" id="A0AAJ5TCY7"/>
<name>A0AAJ5TCY7_9BACT</name>